<accession>A0A484LXB2</accession>
<sequence>MTWNDTMFSAIFGPAWQFGSSVSRLFGSRGFQASPTNTANVNRELTCIIPSSAVMWIGLPTSESESPVIFERRRMRTGQIRDERCKSKMDPDGR</sequence>
<proteinExistence type="predicted"/>
<dbReference type="AlphaFoldDB" id="A0A484LXB2"/>
<name>A0A484LXB2_9ASTE</name>
<protein>
    <submittedName>
        <fullName evidence="1">Uncharacterized protein</fullName>
    </submittedName>
</protein>
<organism evidence="1 2">
    <name type="scientific">Cuscuta campestris</name>
    <dbReference type="NCBI Taxonomy" id="132261"/>
    <lineage>
        <taxon>Eukaryota</taxon>
        <taxon>Viridiplantae</taxon>
        <taxon>Streptophyta</taxon>
        <taxon>Embryophyta</taxon>
        <taxon>Tracheophyta</taxon>
        <taxon>Spermatophyta</taxon>
        <taxon>Magnoliopsida</taxon>
        <taxon>eudicotyledons</taxon>
        <taxon>Gunneridae</taxon>
        <taxon>Pentapetalae</taxon>
        <taxon>asterids</taxon>
        <taxon>lamiids</taxon>
        <taxon>Solanales</taxon>
        <taxon>Convolvulaceae</taxon>
        <taxon>Cuscuteae</taxon>
        <taxon>Cuscuta</taxon>
        <taxon>Cuscuta subgen. Grammica</taxon>
        <taxon>Cuscuta sect. Cleistogrammica</taxon>
    </lineage>
</organism>
<dbReference type="Proteomes" id="UP000595140">
    <property type="component" value="Unassembled WGS sequence"/>
</dbReference>
<reference evidence="1 2" key="1">
    <citation type="submission" date="2018-04" db="EMBL/GenBank/DDBJ databases">
        <authorList>
            <person name="Vogel A."/>
        </authorList>
    </citation>
    <scope>NUCLEOTIDE SEQUENCE [LARGE SCALE GENOMIC DNA]</scope>
</reference>
<dbReference type="EMBL" id="OOIL02002122">
    <property type="protein sequence ID" value="VFQ80408.1"/>
    <property type="molecule type" value="Genomic_DNA"/>
</dbReference>
<evidence type="ECO:0000313" key="2">
    <source>
        <dbReference type="Proteomes" id="UP000595140"/>
    </source>
</evidence>
<evidence type="ECO:0000313" key="1">
    <source>
        <dbReference type="EMBL" id="VFQ80408.1"/>
    </source>
</evidence>
<keyword evidence="2" id="KW-1185">Reference proteome</keyword>
<gene>
    <name evidence="1" type="ORF">CCAM_LOCUS22184</name>
</gene>